<keyword evidence="4" id="KW-1185">Reference proteome</keyword>
<comment type="caution">
    <text evidence="3">The sequence shown here is derived from an EMBL/GenBank/DDBJ whole genome shotgun (WGS) entry which is preliminary data.</text>
</comment>
<dbReference type="RefSeq" id="WP_378969007.1">
    <property type="nucleotide sequence ID" value="NZ_JBHTBJ010000010.1"/>
</dbReference>
<organism evidence="3 4">
    <name type="scientific">Paractinoplanes rhizophilus</name>
    <dbReference type="NCBI Taxonomy" id="1416877"/>
    <lineage>
        <taxon>Bacteria</taxon>
        <taxon>Bacillati</taxon>
        <taxon>Actinomycetota</taxon>
        <taxon>Actinomycetes</taxon>
        <taxon>Micromonosporales</taxon>
        <taxon>Micromonosporaceae</taxon>
        <taxon>Paractinoplanes</taxon>
    </lineage>
</organism>
<dbReference type="EMBL" id="JBHTBJ010000010">
    <property type="protein sequence ID" value="MFC7275656.1"/>
    <property type="molecule type" value="Genomic_DNA"/>
</dbReference>
<gene>
    <name evidence="3" type="ORF">ACFQS1_16835</name>
</gene>
<evidence type="ECO:0000256" key="2">
    <source>
        <dbReference type="SAM" id="Phobius"/>
    </source>
</evidence>
<evidence type="ECO:0000313" key="3">
    <source>
        <dbReference type="EMBL" id="MFC7275656.1"/>
    </source>
</evidence>
<evidence type="ECO:0000313" key="4">
    <source>
        <dbReference type="Proteomes" id="UP001596548"/>
    </source>
</evidence>
<feature type="compositionally biased region" description="Basic and acidic residues" evidence="1">
    <location>
        <begin position="153"/>
        <end position="169"/>
    </location>
</feature>
<dbReference type="Proteomes" id="UP001596548">
    <property type="component" value="Unassembled WGS sequence"/>
</dbReference>
<name>A0ABW2HSQ2_9ACTN</name>
<feature type="region of interest" description="Disordered" evidence="1">
    <location>
        <begin position="153"/>
        <end position="179"/>
    </location>
</feature>
<protein>
    <submittedName>
        <fullName evidence="3">Uncharacterized protein</fullName>
    </submittedName>
</protein>
<feature type="transmembrane region" description="Helical" evidence="2">
    <location>
        <begin position="42"/>
        <end position="59"/>
    </location>
</feature>
<reference evidence="4" key="1">
    <citation type="journal article" date="2019" name="Int. J. Syst. Evol. Microbiol.">
        <title>The Global Catalogue of Microorganisms (GCM) 10K type strain sequencing project: providing services to taxonomists for standard genome sequencing and annotation.</title>
        <authorList>
            <consortium name="The Broad Institute Genomics Platform"/>
            <consortium name="The Broad Institute Genome Sequencing Center for Infectious Disease"/>
            <person name="Wu L."/>
            <person name="Ma J."/>
        </authorList>
    </citation>
    <scope>NUCLEOTIDE SEQUENCE [LARGE SCALE GENOMIC DNA]</scope>
    <source>
        <strain evidence="4">XZYJT-10</strain>
    </source>
</reference>
<feature type="transmembrane region" description="Helical" evidence="2">
    <location>
        <begin position="128"/>
        <end position="146"/>
    </location>
</feature>
<sequence length="179" mass="18656">MGDAGTDDQGPLASVLIMLRLLVAWCIAALGALGLLMGFADTHYVIFHAVLLVAGLAMLGFRPMFRRPRPIAYLAGAAVAVLGLVISALPRASAVVCCRLAGYDHPHGFPFAFLAGGHLDPWRAVADLVFWACAGLLPLVVIALVAPRAEPAPDHPAGHTAHAEQRAEVADDESVGGLP</sequence>
<keyword evidence="2" id="KW-0472">Membrane</keyword>
<proteinExistence type="predicted"/>
<evidence type="ECO:0000256" key="1">
    <source>
        <dbReference type="SAM" id="MobiDB-lite"/>
    </source>
</evidence>
<accession>A0ABW2HSQ2</accession>
<feature type="transmembrane region" description="Helical" evidence="2">
    <location>
        <begin position="71"/>
        <end position="89"/>
    </location>
</feature>
<feature type="transmembrane region" description="Helical" evidence="2">
    <location>
        <begin position="12"/>
        <end position="36"/>
    </location>
</feature>
<feature type="compositionally biased region" description="Acidic residues" evidence="1">
    <location>
        <begin position="170"/>
        <end position="179"/>
    </location>
</feature>
<keyword evidence="2" id="KW-1133">Transmembrane helix</keyword>
<keyword evidence="2" id="KW-0812">Transmembrane</keyword>